<dbReference type="InterPro" id="IPR036513">
    <property type="entry name" value="STAS_dom_sf"/>
</dbReference>
<evidence type="ECO:0000256" key="1">
    <source>
        <dbReference type="ARBA" id="ARBA00009013"/>
    </source>
</evidence>
<sequence>MEVAVDSVENITVIDVEGSIDSKTAPDFQSNALAAAADKDKIIINISKVDFLSSAGLRVLLMIYRQIKAKDGKVVLVGASEEIQDVMSNTGFLNFFILADNLNEGVTALKAN</sequence>
<organism evidence="4 5">
    <name type="scientific">Nibrella viscosa</name>
    <dbReference type="NCBI Taxonomy" id="1084524"/>
    <lineage>
        <taxon>Bacteria</taxon>
        <taxon>Pseudomonadati</taxon>
        <taxon>Bacteroidota</taxon>
        <taxon>Cytophagia</taxon>
        <taxon>Cytophagales</taxon>
        <taxon>Spirosomataceae</taxon>
        <taxon>Nibrella</taxon>
    </lineage>
</organism>
<name>A0ABP8KQJ8_9BACT</name>
<accession>A0ABP8KQJ8</accession>
<dbReference type="Pfam" id="PF01740">
    <property type="entry name" value="STAS"/>
    <property type="match status" value="1"/>
</dbReference>
<dbReference type="PROSITE" id="PS50801">
    <property type="entry name" value="STAS"/>
    <property type="match status" value="1"/>
</dbReference>
<proteinExistence type="inferred from homology"/>
<dbReference type="CDD" id="cd07043">
    <property type="entry name" value="STAS_anti-anti-sigma_factors"/>
    <property type="match status" value="1"/>
</dbReference>
<evidence type="ECO:0000256" key="2">
    <source>
        <dbReference type="RuleBase" id="RU003749"/>
    </source>
</evidence>
<evidence type="ECO:0000313" key="5">
    <source>
        <dbReference type="Proteomes" id="UP001500936"/>
    </source>
</evidence>
<comment type="similarity">
    <text evidence="1 2">Belongs to the anti-sigma-factor antagonist family.</text>
</comment>
<dbReference type="InterPro" id="IPR003658">
    <property type="entry name" value="Anti-sigma_ant"/>
</dbReference>
<dbReference type="PANTHER" id="PTHR33495">
    <property type="entry name" value="ANTI-SIGMA FACTOR ANTAGONIST TM_1081-RELATED-RELATED"/>
    <property type="match status" value="1"/>
</dbReference>
<protein>
    <recommendedName>
        <fullName evidence="2">Anti-sigma factor antagonist</fullName>
    </recommendedName>
</protein>
<dbReference type="PANTHER" id="PTHR33495:SF14">
    <property type="entry name" value="ANTI-SIGMA FACTOR ANTAGONIST"/>
    <property type="match status" value="1"/>
</dbReference>
<comment type="caution">
    <text evidence="4">The sequence shown here is derived from an EMBL/GenBank/DDBJ whole genome shotgun (WGS) entry which is preliminary data.</text>
</comment>
<gene>
    <name evidence="4" type="ORF">GCM10023187_39080</name>
</gene>
<evidence type="ECO:0000313" key="4">
    <source>
        <dbReference type="EMBL" id="GAA4412261.1"/>
    </source>
</evidence>
<dbReference type="SUPFAM" id="SSF52091">
    <property type="entry name" value="SpoIIaa-like"/>
    <property type="match status" value="1"/>
</dbReference>
<dbReference type="Gene3D" id="3.30.750.24">
    <property type="entry name" value="STAS domain"/>
    <property type="match status" value="1"/>
</dbReference>
<dbReference type="EMBL" id="BAABHB010000009">
    <property type="protein sequence ID" value="GAA4412261.1"/>
    <property type="molecule type" value="Genomic_DNA"/>
</dbReference>
<dbReference type="Proteomes" id="UP001500936">
    <property type="component" value="Unassembled WGS sequence"/>
</dbReference>
<evidence type="ECO:0000259" key="3">
    <source>
        <dbReference type="PROSITE" id="PS50801"/>
    </source>
</evidence>
<dbReference type="RefSeq" id="WP_345269620.1">
    <property type="nucleotide sequence ID" value="NZ_BAABHB010000009.1"/>
</dbReference>
<dbReference type="NCBIfam" id="TIGR00377">
    <property type="entry name" value="ant_ant_sig"/>
    <property type="match status" value="1"/>
</dbReference>
<feature type="domain" description="STAS" evidence="3">
    <location>
        <begin position="1"/>
        <end position="109"/>
    </location>
</feature>
<keyword evidence="5" id="KW-1185">Reference proteome</keyword>
<reference evidence="5" key="1">
    <citation type="journal article" date="2019" name="Int. J. Syst. Evol. Microbiol.">
        <title>The Global Catalogue of Microorganisms (GCM) 10K type strain sequencing project: providing services to taxonomists for standard genome sequencing and annotation.</title>
        <authorList>
            <consortium name="The Broad Institute Genomics Platform"/>
            <consortium name="The Broad Institute Genome Sequencing Center for Infectious Disease"/>
            <person name="Wu L."/>
            <person name="Ma J."/>
        </authorList>
    </citation>
    <scope>NUCLEOTIDE SEQUENCE [LARGE SCALE GENOMIC DNA]</scope>
    <source>
        <strain evidence="5">JCM 17925</strain>
    </source>
</reference>
<dbReference type="InterPro" id="IPR002645">
    <property type="entry name" value="STAS_dom"/>
</dbReference>